<sequence length="145" mass="14981">MKYFAVVAALAATCFAQNIAIGFPAANSTVSPGQSMTVQVNKPDSLTGSTEVGLVLSMASCPADGCTSPSYDPSDILGQILFNGLWDPEFQPGATQLPPHQNFTVEVPPSFTSGENVALIATHLVLVGAGPEAILQTTFVPLTVS</sequence>
<accession>K5VL25</accession>
<keyword evidence="1" id="KW-0732">Signal</keyword>
<dbReference type="OrthoDB" id="2841294at2759"/>
<dbReference type="GeneID" id="18918326"/>
<keyword evidence="3" id="KW-1185">Reference proteome</keyword>
<evidence type="ECO:0000313" key="2">
    <source>
        <dbReference type="EMBL" id="EKM52118.1"/>
    </source>
</evidence>
<dbReference type="Proteomes" id="UP000008370">
    <property type="component" value="Unassembled WGS sequence"/>
</dbReference>
<dbReference type="HOGENOM" id="CLU_137500_1_2_1"/>
<proteinExistence type="predicted"/>
<dbReference type="RefSeq" id="XP_007399899.1">
    <property type="nucleotide sequence ID" value="XM_007399837.1"/>
</dbReference>
<dbReference type="InParanoid" id="K5VL25"/>
<organism evidence="2 3">
    <name type="scientific">Phanerochaete carnosa (strain HHB-10118-sp)</name>
    <name type="common">White-rot fungus</name>
    <name type="synonym">Peniophora carnosa</name>
    <dbReference type="NCBI Taxonomy" id="650164"/>
    <lineage>
        <taxon>Eukaryota</taxon>
        <taxon>Fungi</taxon>
        <taxon>Dikarya</taxon>
        <taxon>Basidiomycota</taxon>
        <taxon>Agaricomycotina</taxon>
        <taxon>Agaricomycetes</taxon>
        <taxon>Polyporales</taxon>
        <taxon>Phanerochaetaceae</taxon>
        <taxon>Phanerochaete</taxon>
    </lineage>
</organism>
<evidence type="ECO:0000256" key="1">
    <source>
        <dbReference type="SAM" id="SignalP"/>
    </source>
</evidence>
<feature type="signal peptide" evidence="1">
    <location>
        <begin position="1"/>
        <end position="16"/>
    </location>
</feature>
<name>K5VL25_PHACS</name>
<dbReference type="Pfam" id="PF19271">
    <property type="entry name" value="Nis1"/>
    <property type="match status" value="1"/>
</dbReference>
<evidence type="ECO:0008006" key="4">
    <source>
        <dbReference type="Google" id="ProtNLM"/>
    </source>
</evidence>
<evidence type="ECO:0000313" key="3">
    <source>
        <dbReference type="Proteomes" id="UP000008370"/>
    </source>
</evidence>
<gene>
    <name evidence="2" type="ORF">PHACADRAFT_262599</name>
</gene>
<protein>
    <recommendedName>
        <fullName evidence="4">Phosphatidylglycerol/phosphatidylinositol transfer protein</fullName>
    </recommendedName>
</protein>
<dbReference type="EMBL" id="JH930476">
    <property type="protein sequence ID" value="EKM52118.1"/>
    <property type="molecule type" value="Genomic_DNA"/>
</dbReference>
<reference evidence="2 3" key="1">
    <citation type="journal article" date="2012" name="BMC Genomics">
        <title>Comparative genomics of the white-rot fungi, Phanerochaete carnosa and P. chrysosporium, to elucidate the genetic basis of the distinct wood types they colonize.</title>
        <authorList>
            <person name="Suzuki H."/>
            <person name="MacDonald J."/>
            <person name="Syed K."/>
            <person name="Salamov A."/>
            <person name="Hori C."/>
            <person name="Aerts A."/>
            <person name="Henrissat B."/>
            <person name="Wiebenga A."/>
            <person name="vanKuyk P.A."/>
            <person name="Barry K."/>
            <person name="Lindquist E."/>
            <person name="LaButti K."/>
            <person name="Lapidus A."/>
            <person name="Lucas S."/>
            <person name="Coutinho P."/>
            <person name="Gong Y."/>
            <person name="Samejima M."/>
            <person name="Mahadevan R."/>
            <person name="Abou-Zaid M."/>
            <person name="de Vries R.P."/>
            <person name="Igarashi K."/>
            <person name="Yadav J.S."/>
            <person name="Grigoriev I.V."/>
            <person name="Master E.R."/>
        </authorList>
    </citation>
    <scope>NUCLEOTIDE SEQUENCE [LARGE SCALE GENOMIC DNA]</scope>
    <source>
        <strain evidence="2 3">HHB-10118-sp</strain>
    </source>
</reference>
<feature type="chain" id="PRO_5003889865" description="Phosphatidylglycerol/phosphatidylinositol transfer protein" evidence="1">
    <location>
        <begin position="17"/>
        <end position="145"/>
    </location>
</feature>
<dbReference type="KEGG" id="pco:PHACADRAFT_262599"/>
<dbReference type="AlphaFoldDB" id="K5VL25"/>
<dbReference type="InterPro" id="IPR045469">
    <property type="entry name" value="Nis1"/>
</dbReference>
<feature type="non-terminal residue" evidence="2">
    <location>
        <position position="1"/>
    </location>
</feature>